<dbReference type="Proteomes" id="UP000606974">
    <property type="component" value="Unassembled WGS sequence"/>
</dbReference>
<protein>
    <submittedName>
        <fullName evidence="2">Uncharacterized protein</fullName>
    </submittedName>
</protein>
<evidence type="ECO:0000256" key="1">
    <source>
        <dbReference type="SAM" id="MobiDB-lite"/>
    </source>
</evidence>
<feature type="compositionally biased region" description="Acidic residues" evidence="1">
    <location>
        <begin position="432"/>
        <end position="449"/>
    </location>
</feature>
<gene>
    <name evidence="2" type="ORF">GJ744_004230</name>
</gene>
<feature type="region of interest" description="Disordered" evidence="1">
    <location>
        <begin position="431"/>
        <end position="511"/>
    </location>
</feature>
<evidence type="ECO:0000313" key="2">
    <source>
        <dbReference type="EMBL" id="KAF7503197.1"/>
    </source>
</evidence>
<name>A0A8H7A9P2_9EURO</name>
<dbReference type="EMBL" id="JAACFV010000192">
    <property type="protein sequence ID" value="KAF7503197.1"/>
    <property type="molecule type" value="Genomic_DNA"/>
</dbReference>
<keyword evidence="3" id="KW-1185">Reference proteome</keyword>
<dbReference type="AlphaFoldDB" id="A0A8H7A9P2"/>
<sequence>MAHNRPRGGPPAPQRPTLDGLPEHLLQIIVEMIYEDSQRFVPIDRREFLSIESFPPVQPDTSTLSSFRLVCTQFSELGLPYQFGRVTTRFSRQGFQRLEKISSCSRAAKCTRRFIYMVPYFFVEGRQQLTVLFQQYRPRNISPNETNTLHARKEHQRALVNSRDDVRSLTRAFKAFTALQHVQLNSVLDTAMRQLLNFLENQQIQAGGLGHLVQLKWAPACRHGLYSLGQALATSGSKCNKISIPAMDQEAAVALCSSRVPPLSTFAHNLTSLILQFATADAQSLSRLAPYFGRFLSGTPNLEAIHIGFPMSQPLDVRLEDVFHGIKWPRLRALGIQAWRLAPQEIIGIARRHRSTLRGLRLREVLLKEGRWSDILQMLRNEMGLLEWVSLRRIDYASHFDNLQAGQGFEIGDEVDEPDHQAFGLMNIDVSSSDEENDGESEGQGDDEASAVAGEGEGSGDDSGVSNEGSDHNPVADQLDLPLSSDPTAARPLGPSSASANGLGDNGVAVAGRQTTKAWEVWVTAHSAH</sequence>
<reference evidence="2" key="1">
    <citation type="submission" date="2020-02" db="EMBL/GenBank/DDBJ databases">
        <authorList>
            <person name="Palmer J.M."/>
        </authorList>
    </citation>
    <scope>NUCLEOTIDE SEQUENCE</scope>
    <source>
        <strain evidence="2">EPUS1.4</strain>
        <tissue evidence="2">Thallus</tissue>
    </source>
</reference>
<organism evidence="2 3">
    <name type="scientific">Endocarpon pusillum</name>
    <dbReference type="NCBI Taxonomy" id="364733"/>
    <lineage>
        <taxon>Eukaryota</taxon>
        <taxon>Fungi</taxon>
        <taxon>Dikarya</taxon>
        <taxon>Ascomycota</taxon>
        <taxon>Pezizomycotina</taxon>
        <taxon>Eurotiomycetes</taxon>
        <taxon>Chaetothyriomycetidae</taxon>
        <taxon>Verrucariales</taxon>
        <taxon>Verrucariaceae</taxon>
        <taxon>Endocarpon</taxon>
    </lineage>
</organism>
<accession>A0A8H7A9P2</accession>
<comment type="caution">
    <text evidence="2">The sequence shown here is derived from an EMBL/GenBank/DDBJ whole genome shotgun (WGS) entry which is preliminary data.</text>
</comment>
<dbReference type="OrthoDB" id="4179303at2759"/>
<proteinExistence type="predicted"/>
<evidence type="ECO:0000313" key="3">
    <source>
        <dbReference type="Proteomes" id="UP000606974"/>
    </source>
</evidence>